<evidence type="ECO:0000259" key="1">
    <source>
        <dbReference type="Pfam" id="PF00651"/>
    </source>
</evidence>
<evidence type="ECO:0000313" key="3">
    <source>
        <dbReference type="Proteomes" id="UP001152747"/>
    </source>
</evidence>
<dbReference type="Pfam" id="PF00651">
    <property type="entry name" value="BTB"/>
    <property type="match status" value="1"/>
</dbReference>
<comment type="caution">
    <text evidence="2">The sequence shown here is derived from an EMBL/GenBank/DDBJ whole genome shotgun (WGS) entry which is preliminary data.</text>
</comment>
<reference evidence="2" key="1">
    <citation type="submission" date="2022-11" db="EMBL/GenBank/DDBJ databases">
        <authorList>
            <person name="Kikuchi T."/>
        </authorList>
    </citation>
    <scope>NUCLEOTIDE SEQUENCE</scope>
    <source>
        <strain evidence="2">PS1010</strain>
    </source>
</reference>
<proteinExistence type="predicted"/>
<dbReference type="PANTHER" id="PTHR22743">
    <property type="entry name" value="MEPRIN/TRAF-LIKE MATH FAMILY-C.ELEGANS"/>
    <property type="match status" value="1"/>
</dbReference>
<dbReference type="EMBL" id="CANHGI010000006">
    <property type="protein sequence ID" value="CAI5455225.1"/>
    <property type="molecule type" value="Genomic_DNA"/>
</dbReference>
<dbReference type="InterPro" id="IPR000210">
    <property type="entry name" value="BTB/POZ_dom"/>
</dbReference>
<gene>
    <name evidence="2" type="ORF">CAMP_LOCUS17862</name>
</gene>
<dbReference type="PANTHER" id="PTHR22743:SF165">
    <property type="entry name" value="BTB AND MATH DOMAIN CONTAINING-RELATED"/>
    <property type="match status" value="1"/>
</dbReference>
<accession>A0A9P1J224</accession>
<keyword evidence="3" id="KW-1185">Reference proteome</keyword>
<name>A0A9P1J224_9PELO</name>
<feature type="domain" description="BTB" evidence="1">
    <location>
        <begin position="167"/>
        <end position="225"/>
    </location>
</feature>
<dbReference type="Proteomes" id="UP001152747">
    <property type="component" value="Unassembled WGS sequence"/>
</dbReference>
<sequence>MIVETTAVDNHPIKCHSPASLVKNPKAIARGYRKVGKVVWCFEMSATNNSQFFLTISASIRDERAWVVWMNGTLRWKNHVYTLTSSQYYYGLRTEFVLTDIVPEFSQWGGMERSVELFYSMNVTTYCCFDSFPEDEHTIRLICQGTDIFYIPDDLPGVVDSLTQGNASQKTIDSIEPWDIVMFLARFHKTKFRINEFTISSILRAASVFKCETLLKKCEEILIRTKSPELSHEDKISYGDQYQFETLLKLCVKQFRHSNHFYGWMMNKGWNLKMSTKRIMFDEAKIVFK</sequence>
<dbReference type="InterPro" id="IPR052664">
    <property type="entry name" value="BTB-MATH_domain_protein"/>
</dbReference>
<organism evidence="2 3">
    <name type="scientific">Caenorhabditis angaria</name>
    <dbReference type="NCBI Taxonomy" id="860376"/>
    <lineage>
        <taxon>Eukaryota</taxon>
        <taxon>Metazoa</taxon>
        <taxon>Ecdysozoa</taxon>
        <taxon>Nematoda</taxon>
        <taxon>Chromadorea</taxon>
        <taxon>Rhabditida</taxon>
        <taxon>Rhabditina</taxon>
        <taxon>Rhabditomorpha</taxon>
        <taxon>Rhabditoidea</taxon>
        <taxon>Rhabditidae</taxon>
        <taxon>Peloderinae</taxon>
        <taxon>Caenorhabditis</taxon>
    </lineage>
</organism>
<evidence type="ECO:0000313" key="2">
    <source>
        <dbReference type="EMBL" id="CAI5455225.1"/>
    </source>
</evidence>
<protein>
    <recommendedName>
        <fullName evidence="1">BTB domain-containing protein</fullName>
    </recommendedName>
</protein>
<dbReference type="AlphaFoldDB" id="A0A9P1J224"/>